<reference evidence="3" key="1">
    <citation type="submission" date="2021-01" db="UniProtKB">
        <authorList>
            <consortium name="EnsemblMetazoa"/>
        </authorList>
    </citation>
    <scope>IDENTIFICATION</scope>
</reference>
<dbReference type="SUPFAM" id="SSF53474">
    <property type="entry name" value="alpha/beta-Hydrolases"/>
    <property type="match status" value="1"/>
</dbReference>
<dbReference type="RefSeq" id="XP_022653216.1">
    <property type="nucleotide sequence ID" value="XM_022797481.1"/>
</dbReference>
<organism evidence="3 4">
    <name type="scientific">Varroa destructor</name>
    <name type="common">Honeybee mite</name>
    <dbReference type="NCBI Taxonomy" id="109461"/>
    <lineage>
        <taxon>Eukaryota</taxon>
        <taxon>Metazoa</taxon>
        <taxon>Ecdysozoa</taxon>
        <taxon>Arthropoda</taxon>
        <taxon>Chelicerata</taxon>
        <taxon>Arachnida</taxon>
        <taxon>Acari</taxon>
        <taxon>Parasitiformes</taxon>
        <taxon>Mesostigmata</taxon>
        <taxon>Gamasina</taxon>
        <taxon>Dermanyssoidea</taxon>
        <taxon>Varroidae</taxon>
        <taxon>Varroa</taxon>
    </lineage>
</organism>
<protein>
    <recommendedName>
        <fullName evidence="2">Alpha/beta hydrolase fold-3 domain-containing protein</fullName>
    </recommendedName>
</protein>
<dbReference type="OMA" id="FIMIHGG"/>
<evidence type="ECO:0000256" key="1">
    <source>
        <dbReference type="ARBA" id="ARBA00022801"/>
    </source>
</evidence>
<dbReference type="Gene3D" id="3.40.50.1820">
    <property type="entry name" value="alpha/beta hydrolase"/>
    <property type="match status" value="1"/>
</dbReference>
<dbReference type="PANTHER" id="PTHR48081">
    <property type="entry name" value="AB HYDROLASE SUPERFAMILY PROTEIN C4A8.06C"/>
    <property type="match status" value="1"/>
</dbReference>
<dbReference type="GO" id="GO:0004061">
    <property type="term" value="F:arylformamidase activity"/>
    <property type="evidence" value="ECO:0007669"/>
    <property type="project" value="TreeGrafter"/>
</dbReference>
<dbReference type="InterPro" id="IPR013094">
    <property type="entry name" value="AB_hydrolase_3"/>
</dbReference>
<dbReference type="Proteomes" id="UP000594260">
    <property type="component" value="Unplaced"/>
</dbReference>
<dbReference type="Pfam" id="PF07859">
    <property type="entry name" value="Abhydrolase_3"/>
    <property type="match status" value="1"/>
</dbReference>
<dbReference type="AlphaFoldDB" id="A0A7M7JVN9"/>
<dbReference type="OrthoDB" id="433474at2759"/>
<dbReference type="InterPro" id="IPR029058">
    <property type="entry name" value="AB_hydrolase_fold"/>
</dbReference>
<dbReference type="KEGG" id="vde:111246990"/>
<dbReference type="PANTHER" id="PTHR48081:SF33">
    <property type="entry name" value="KYNURENINE FORMAMIDASE"/>
    <property type="match status" value="1"/>
</dbReference>
<dbReference type="FunCoup" id="A0A7M7JVN9">
    <property type="interactions" value="181"/>
</dbReference>
<evidence type="ECO:0000313" key="3">
    <source>
        <dbReference type="EnsemblMetazoa" id="XP_022653216"/>
    </source>
</evidence>
<keyword evidence="4" id="KW-1185">Reference proteome</keyword>
<evidence type="ECO:0000313" key="4">
    <source>
        <dbReference type="Proteomes" id="UP000594260"/>
    </source>
</evidence>
<dbReference type="GeneID" id="111246990"/>
<dbReference type="InterPro" id="IPR050300">
    <property type="entry name" value="GDXG_lipolytic_enzyme"/>
</dbReference>
<proteinExistence type="predicted"/>
<dbReference type="EnsemblMetazoa" id="XM_022797481">
    <property type="protein sequence ID" value="XP_022653216"/>
    <property type="gene ID" value="LOC111246990"/>
</dbReference>
<evidence type="ECO:0000259" key="2">
    <source>
        <dbReference type="Pfam" id="PF07859"/>
    </source>
</evidence>
<name>A0A7M7JVN9_VARDE</name>
<sequence>MEPMSVDKDVDEMYNPTKWSMGLRGTARLLRCLQLYEIQNQNIGLTGPIEHVAYGPDERQGLNVMRCSGTRQNDTMLVFIHGGYWIEGDRHMHNFVARGMHLHNISVITLGYRLATKGSGLDNCVDDVVLGIEKIQETFPTSNIFLAGHSAGGHLLMAALPRLASLQGIRKVFSVSGIYSLWEVMHTSVGVQVGFTKEQCEKYSITPHPCYDIMDLQLVVSQYDPPGFRKQAEHFAASMQRKRFRKKFVQIIPNEDHFSLVENLFFEKAALTLIFAGSYSPNRRPSKL</sequence>
<accession>A0A7M7JVN9</accession>
<feature type="domain" description="Alpha/beta hydrolase fold-3" evidence="2">
    <location>
        <begin position="77"/>
        <end position="177"/>
    </location>
</feature>
<dbReference type="InParanoid" id="A0A7M7JVN9"/>
<keyword evidence="1" id="KW-0378">Hydrolase</keyword>